<evidence type="ECO:0008006" key="5">
    <source>
        <dbReference type="Google" id="ProtNLM"/>
    </source>
</evidence>
<dbReference type="RefSeq" id="XP_033586771.1">
    <property type="nucleotide sequence ID" value="XM_033732118.1"/>
</dbReference>
<keyword evidence="2" id="KW-0812">Transmembrane</keyword>
<dbReference type="GeneID" id="54473120"/>
<dbReference type="OrthoDB" id="2603at2759"/>
<feature type="transmembrane region" description="Helical" evidence="2">
    <location>
        <begin position="302"/>
        <end position="320"/>
    </location>
</feature>
<feature type="transmembrane region" description="Helical" evidence="2">
    <location>
        <begin position="30"/>
        <end position="54"/>
    </location>
</feature>
<organism evidence="3 4">
    <name type="scientific">Neohortaea acidophila</name>
    <dbReference type="NCBI Taxonomy" id="245834"/>
    <lineage>
        <taxon>Eukaryota</taxon>
        <taxon>Fungi</taxon>
        <taxon>Dikarya</taxon>
        <taxon>Ascomycota</taxon>
        <taxon>Pezizomycotina</taxon>
        <taxon>Dothideomycetes</taxon>
        <taxon>Dothideomycetidae</taxon>
        <taxon>Mycosphaerellales</taxon>
        <taxon>Teratosphaeriaceae</taxon>
        <taxon>Neohortaea</taxon>
    </lineage>
</organism>
<feature type="transmembrane region" description="Helical" evidence="2">
    <location>
        <begin position="234"/>
        <end position="252"/>
    </location>
</feature>
<keyword evidence="2" id="KW-0472">Membrane</keyword>
<dbReference type="Proteomes" id="UP000799767">
    <property type="component" value="Unassembled WGS sequence"/>
</dbReference>
<dbReference type="EMBL" id="MU001640">
    <property type="protein sequence ID" value="KAF2480201.1"/>
    <property type="molecule type" value="Genomic_DNA"/>
</dbReference>
<sequence>MSKEAGQGISKDDGQYSSPKQEISFTNVNYLGAIVFTIGCSVLVVNAVLSFLPFLNAAWALPPSVIYVEGGLSLASNALFLCGSAFSLIQTIRAERNNDDGEPLDNISPMDPPEEKSSTSNLPGTNADFSASSETLVNSEQTQTTLNLPGTNPAFSASAETLVTPNEKATNSHHHHHHHHQPLSTHELFTRCIHETSLLATALFLCSSIVYFTSSIASIITIAQTGTISRWIRYPQLIAACGFAIASIMMMLQRQEKWWRPAWRSSRWIVNLWNLVGSAGFIFCACFGLIENVGWAKYQFGMSYLWGSFSFLLGSVLQYYKSIRRSAREKSREWA</sequence>
<feature type="transmembrane region" description="Helical" evidence="2">
    <location>
        <begin position="272"/>
        <end position="290"/>
    </location>
</feature>
<name>A0A6A6PKH9_9PEZI</name>
<keyword evidence="2" id="KW-1133">Transmembrane helix</keyword>
<dbReference type="AlphaFoldDB" id="A0A6A6PKH9"/>
<protein>
    <recommendedName>
        <fullName evidence="5">Frag1/DRAM/Sfk1 family-domain-containing protein</fullName>
    </recommendedName>
</protein>
<feature type="transmembrane region" description="Helical" evidence="2">
    <location>
        <begin position="198"/>
        <end position="222"/>
    </location>
</feature>
<gene>
    <name evidence="3" type="ORF">BDY17DRAFT_285753</name>
</gene>
<evidence type="ECO:0000313" key="3">
    <source>
        <dbReference type="EMBL" id="KAF2480201.1"/>
    </source>
</evidence>
<reference evidence="3" key="1">
    <citation type="journal article" date="2020" name="Stud. Mycol.">
        <title>101 Dothideomycetes genomes: a test case for predicting lifestyles and emergence of pathogens.</title>
        <authorList>
            <person name="Haridas S."/>
            <person name="Albert R."/>
            <person name="Binder M."/>
            <person name="Bloem J."/>
            <person name="Labutti K."/>
            <person name="Salamov A."/>
            <person name="Andreopoulos B."/>
            <person name="Baker S."/>
            <person name="Barry K."/>
            <person name="Bills G."/>
            <person name="Bluhm B."/>
            <person name="Cannon C."/>
            <person name="Castanera R."/>
            <person name="Culley D."/>
            <person name="Daum C."/>
            <person name="Ezra D."/>
            <person name="Gonzalez J."/>
            <person name="Henrissat B."/>
            <person name="Kuo A."/>
            <person name="Liang C."/>
            <person name="Lipzen A."/>
            <person name="Lutzoni F."/>
            <person name="Magnuson J."/>
            <person name="Mondo S."/>
            <person name="Nolan M."/>
            <person name="Ohm R."/>
            <person name="Pangilinan J."/>
            <person name="Park H.-J."/>
            <person name="Ramirez L."/>
            <person name="Alfaro M."/>
            <person name="Sun H."/>
            <person name="Tritt A."/>
            <person name="Yoshinaga Y."/>
            <person name="Zwiers L.-H."/>
            <person name="Turgeon B."/>
            <person name="Goodwin S."/>
            <person name="Spatafora J."/>
            <person name="Crous P."/>
            <person name="Grigoriev I."/>
        </authorList>
    </citation>
    <scope>NUCLEOTIDE SEQUENCE</scope>
    <source>
        <strain evidence="3">CBS 113389</strain>
    </source>
</reference>
<feature type="region of interest" description="Disordered" evidence="1">
    <location>
        <begin position="97"/>
        <end position="125"/>
    </location>
</feature>
<evidence type="ECO:0000313" key="4">
    <source>
        <dbReference type="Proteomes" id="UP000799767"/>
    </source>
</evidence>
<accession>A0A6A6PKH9</accession>
<proteinExistence type="predicted"/>
<evidence type="ECO:0000256" key="1">
    <source>
        <dbReference type="SAM" id="MobiDB-lite"/>
    </source>
</evidence>
<keyword evidence="4" id="KW-1185">Reference proteome</keyword>
<evidence type="ECO:0000256" key="2">
    <source>
        <dbReference type="SAM" id="Phobius"/>
    </source>
</evidence>
<feature type="transmembrane region" description="Helical" evidence="2">
    <location>
        <begin position="66"/>
        <end position="89"/>
    </location>
</feature>